<evidence type="ECO:0000313" key="6">
    <source>
        <dbReference type="EMBL" id="GAF44291.1"/>
    </source>
</evidence>
<protein>
    <submittedName>
        <fullName evidence="6">Putative ABC transporter substrate-binding protein</fullName>
    </submittedName>
</protein>
<keyword evidence="7" id="KW-1185">Reference proteome</keyword>
<dbReference type="GO" id="GO:0042597">
    <property type="term" value="C:periplasmic space"/>
    <property type="evidence" value="ECO:0007669"/>
    <property type="project" value="UniProtKB-SubCell"/>
</dbReference>
<comment type="subcellular location">
    <subcellularLocation>
        <location evidence="1">Periplasm</location>
    </subcellularLocation>
</comment>
<evidence type="ECO:0000256" key="4">
    <source>
        <dbReference type="SAM" id="SignalP"/>
    </source>
</evidence>
<name>X0Q1Y8_RHOWR</name>
<reference evidence="6 7" key="1">
    <citation type="submission" date="2014-02" db="EMBL/GenBank/DDBJ databases">
        <title>Whole genome shotgun sequence of Rhodococcus wratislaviensis NBRC 100605.</title>
        <authorList>
            <person name="Hosoyama A."/>
            <person name="Tsuchikane K."/>
            <person name="Yoshida I."/>
            <person name="Ohji S."/>
            <person name="Ichikawa N."/>
            <person name="Yamazoe A."/>
            <person name="Fujita N."/>
        </authorList>
    </citation>
    <scope>NUCLEOTIDE SEQUENCE [LARGE SCALE GENOMIC DNA]</scope>
    <source>
        <strain evidence="6 7">NBRC 100605</strain>
    </source>
</reference>
<dbReference type="EMBL" id="BAWF01000012">
    <property type="protein sequence ID" value="GAF44291.1"/>
    <property type="molecule type" value="Genomic_DNA"/>
</dbReference>
<dbReference type="PROSITE" id="PS51257">
    <property type="entry name" value="PROKAR_LIPOPROTEIN"/>
    <property type="match status" value="1"/>
</dbReference>
<dbReference type="PANTHER" id="PTHR30024">
    <property type="entry name" value="ALIPHATIC SULFONATES-BINDING PROTEIN-RELATED"/>
    <property type="match status" value="1"/>
</dbReference>
<comment type="similarity">
    <text evidence="2">Belongs to the bacterial solute-binding protein SsuA/TauA family.</text>
</comment>
<dbReference type="Proteomes" id="UP000019491">
    <property type="component" value="Unassembled WGS sequence"/>
</dbReference>
<feature type="signal peptide" evidence="4">
    <location>
        <begin position="1"/>
        <end position="23"/>
    </location>
</feature>
<gene>
    <name evidence="6" type="ORF">RW1_012_01100</name>
</gene>
<evidence type="ECO:0000256" key="2">
    <source>
        <dbReference type="ARBA" id="ARBA00010742"/>
    </source>
</evidence>
<evidence type="ECO:0000313" key="7">
    <source>
        <dbReference type="Proteomes" id="UP000019491"/>
    </source>
</evidence>
<sequence length="349" mass="36778">MMFRRLCLLVASAAIATSLVACSARSGQLEVNEDGITTIRITSTQSFNTAPAALLVHGDFAERYGLDFEQVNIAGSGSSNQVAAILSGDADIAVAGSNAFVDSAIGGADLQMFAGLSDIIQSLVVSNNAIERFGVDVDADPRDRVQALRGMKIGAGPTGSAGNSALRVVLNDAGLDPDRDVTLVPLADTNSAVAAGLEQGSFDATWATIGSGEVAVARGTATTVLSVPAGEAPALEGYVCNVAFAPTRFIEQNPELVDRIREALAEATRMTKEEPEKAGQLLKNSVYSGMDQTVFDLAWSEAVKGYNEGNLFTRQDWNSFVDIFDESSEHDYSAVNYEKIINPVARGRS</sequence>
<dbReference type="SUPFAM" id="SSF53850">
    <property type="entry name" value="Periplasmic binding protein-like II"/>
    <property type="match status" value="1"/>
</dbReference>
<dbReference type="AlphaFoldDB" id="X0Q1Y8"/>
<evidence type="ECO:0000259" key="5">
    <source>
        <dbReference type="Pfam" id="PF09084"/>
    </source>
</evidence>
<feature type="chain" id="PRO_5004944934" evidence="4">
    <location>
        <begin position="24"/>
        <end position="349"/>
    </location>
</feature>
<dbReference type="GO" id="GO:0042918">
    <property type="term" value="P:alkanesulfonate transmembrane transport"/>
    <property type="evidence" value="ECO:0007669"/>
    <property type="project" value="TreeGrafter"/>
</dbReference>
<dbReference type="InterPro" id="IPR015168">
    <property type="entry name" value="SsuA/THI5"/>
</dbReference>
<comment type="caution">
    <text evidence="6">The sequence shown here is derived from an EMBL/GenBank/DDBJ whole genome shotgun (WGS) entry which is preliminary data.</text>
</comment>
<evidence type="ECO:0000256" key="3">
    <source>
        <dbReference type="ARBA" id="ARBA00022729"/>
    </source>
</evidence>
<proteinExistence type="inferred from homology"/>
<keyword evidence="3 4" id="KW-0732">Signal</keyword>
<evidence type="ECO:0000256" key="1">
    <source>
        <dbReference type="ARBA" id="ARBA00004418"/>
    </source>
</evidence>
<dbReference type="OrthoDB" id="4467211at2"/>
<feature type="domain" description="SsuA/THI5-like" evidence="5">
    <location>
        <begin position="73"/>
        <end position="278"/>
    </location>
</feature>
<accession>X0Q1Y8</accession>
<dbReference type="Gene3D" id="3.40.190.10">
    <property type="entry name" value="Periplasmic binding protein-like II"/>
    <property type="match status" value="2"/>
</dbReference>
<dbReference type="PANTHER" id="PTHR30024:SF47">
    <property type="entry name" value="TAURINE-BINDING PERIPLASMIC PROTEIN"/>
    <property type="match status" value="1"/>
</dbReference>
<dbReference type="Pfam" id="PF09084">
    <property type="entry name" value="NMT1"/>
    <property type="match status" value="1"/>
</dbReference>
<organism evidence="6 7">
    <name type="scientific">Rhodococcus wratislaviensis NBRC 100605</name>
    <dbReference type="NCBI Taxonomy" id="1219028"/>
    <lineage>
        <taxon>Bacteria</taxon>
        <taxon>Bacillati</taxon>
        <taxon>Actinomycetota</taxon>
        <taxon>Actinomycetes</taxon>
        <taxon>Mycobacteriales</taxon>
        <taxon>Nocardiaceae</taxon>
        <taxon>Rhodococcus</taxon>
    </lineage>
</organism>